<dbReference type="PROSITE" id="PS00455">
    <property type="entry name" value="AMP_BINDING"/>
    <property type="match status" value="1"/>
</dbReference>
<feature type="non-terminal residue" evidence="2">
    <location>
        <position position="384"/>
    </location>
</feature>
<name>A0ABW6GVM5_9ACTN</name>
<dbReference type="InterPro" id="IPR000873">
    <property type="entry name" value="AMP-dep_synth/lig_dom"/>
</dbReference>
<dbReference type="SUPFAM" id="SSF56801">
    <property type="entry name" value="Acetyl-CoA synthetase-like"/>
    <property type="match status" value="1"/>
</dbReference>
<keyword evidence="3" id="KW-1185">Reference proteome</keyword>
<dbReference type="PANTHER" id="PTHR43767:SF1">
    <property type="entry name" value="NONRIBOSOMAL PEPTIDE SYNTHASE PES1 (EUROFUNG)-RELATED"/>
    <property type="match status" value="1"/>
</dbReference>
<evidence type="ECO:0000313" key="3">
    <source>
        <dbReference type="Proteomes" id="UP001599542"/>
    </source>
</evidence>
<protein>
    <submittedName>
        <fullName evidence="2">AMP-binding protein</fullName>
    </submittedName>
</protein>
<dbReference type="Pfam" id="PF00501">
    <property type="entry name" value="AMP-binding"/>
    <property type="match status" value="1"/>
</dbReference>
<organism evidence="2 3">
    <name type="scientific">Kitasatospora phosalacinea</name>
    <dbReference type="NCBI Taxonomy" id="2065"/>
    <lineage>
        <taxon>Bacteria</taxon>
        <taxon>Bacillati</taxon>
        <taxon>Actinomycetota</taxon>
        <taxon>Actinomycetes</taxon>
        <taxon>Kitasatosporales</taxon>
        <taxon>Streptomycetaceae</taxon>
        <taxon>Kitasatospora</taxon>
    </lineage>
</organism>
<evidence type="ECO:0000313" key="2">
    <source>
        <dbReference type="EMBL" id="MFE1356629.1"/>
    </source>
</evidence>
<dbReference type="PANTHER" id="PTHR43767">
    <property type="entry name" value="LONG-CHAIN-FATTY-ACID--COA LIGASE"/>
    <property type="match status" value="1"/>
</dbReference>
<evidence type="ECO:0000259" key="1">
    <source>
        <dbReference type="Pfam" id="PF00501"/>
    </source>
</evidence>
<gene>
    <name evidence="2" type="ORF">ACFW6T_32120</name>
</gene>
<feature type="domain" description="AMP-dependent synthetase/ligase" evidence="1">
    <location>
        <begin position="8"/>
        <end position="371"/>
    </location>
</feature>
<dbReference type="InterPro" id="IPR020845">
    <property type="entry name" value="AMP-binding_CS"/>
</dbReference>
<dbReference type="InterPro" id="IPR050237">
    <property type="entry name" value="ATP-dep_AMP-bd_enzyme"/>
</dbReference>
<reference evidence="2 3" key="1">
    <citation type="submission" date="2024-09" db="EMBL/GenBank/DDBJ databases">
        <title>The Natural Products Discovery Center: Release of the First 8490 Sequenced Strains for Exploring Actinobacteria Biosynthetic Diversity.</title>
        <authorList>
            <person name="Kalkreuter E."/>
            <person name="Kautsar S.A."/>
            <person name="Yang D."/>
            <person name="Bader C.D."/>
            <person name="Teijaro C.N."/>
            <person name="Fluegel L."/>
            <person name="Davis C.M."/>
            <person name="Simpson J.R."/>
            <person name="Lauterbach L."/>
            <person name="Steele A.D."/>
            <person name="Gui C."/>
            <person name="Meng S."/>
            <person name="Li G."/>
            <person name="Viehrig K."/>
            <person name="Ye F."/>
            <person name="Su P."/>
            <person name="Kiefer A.F."/>
            <person name="Nichols A."/>
            <person name="Cepeda A.J."/>
            <person name="Yan W."/>
            <person name="Fan B."/>
            <person name="Jiang Y."/>
            <person name="Adhikari A."/>
            <person name="Zheng C.-J."/>
            <person name="Schuster L."/>
            <person name="Cowan T.M."/>
            <person name="Smanski M.J."/>
            <person name="Chevrette M.G."/>
            <person name="De Carvalho L.P.S."/>
            <person name="Shen B."/>
        </authorList>
    </citation>
    <scope>NUCLEOTIDE SEQUENCE [LARGE SCALE GENOMIC DNA]</scope>
    <source>
        <strain evidence="2 3">NPDC058753</strain>
    </source>
</reference>
<dbReference type="InterPro" id="IPR042099">
    <property type="entry name" value="ANL_N_sf"/>
</dbReference>
<dbReference type="RefSeq" id="WP_380564071.1">
    <property type="nucleotide sequence ID" value="NZ_JBHYPX010000097.1"/>
</dbReference>
<proteinExistence type="predicted"/>
<sequence>MYLTQCLHRALQQFPDRPMTVCGERVRTTRESVDRVARLAAALQDLGVRPGDRIGILALNSDRVHEAFFATWWSAAAAQPMNVRWSPAELAHAVQDSGTELLLVDDAFAPLVPDLRERCPGLRTVVHCGDGPTPDGLLAFEDLVARSAPVPDLRAGGEDLALLLYTGGTTGVPKGVAIAHRGLLSALLGSMLALGTVETGGTTLVPAPLFHVAALCSWYAQTVMGGTQVFLPAFTPAGFLDAVQRHRATTCILVPTMVQLICDQEDVERYDLSSLRSITYGGASSSDALLERAMKALPGAAFSQGYGMTETGVLTVLGREEHRVGGPRLRSAGRATPTVELAVVDPAGELLPAGGVGEVVTRGDHVMLGYWRRPQETAESLRDG</sequence>
<dbReference type="Gene3D" id="3.40.50.12780">
    <property type="entry name" value="N-terminal domain of ligase-like"/>
    <property type="match status" value="1"/>
</dbReference>
<dbReference type="EMBL" id="JBHYPX010000097">
    <property type="protein sequence ID" value="MFE1356629.1"/>
    <property type="molecule type" value="Genomic_DNA"/>
</dbReference>
<comment type="caution">
    <text evidence="2">The sequence shown here is derived from an EMBL/GenBank/DDBJ whole genome shotgun (WGS) entry which is preliminary data.</text>
</comment>
<dbReference type="Proteomes" id="UP001599542">
    <property type="component" value="Unassembled WGS sequence"/>
</dbReference>
<accession>A0ABW6GVM5</accession>